<proteinExistence type="predicted"/>
<dbReference type="AlphaFoldDB" id="A0A1G7HAR2"/>
<dbReference type="PROSITE" id="PS51257">
    <property type="entry name" value="PROKAR_LIPOPROTEIN"/>
    <property type="match status" value="1"/>
</dbReference>
<evidence type="ECO:0000256" key="1">
    <source>
        <dbReference type="SAM" id="MobiDB-lite"/>
    </source>
</evidence>
<dbReference type="RefSeq" id="WP_092088256.1">
    <property type="nucleotide sequence ID" value="NZ_FMZW01000041.1"/>
</dbReference>
<feature type="region of interest" description="Disordered" evidence="1">
    <location>
        <begin position="88"/>
        <end position="323"/>
    </location>
</feature>
<feature type="compositionally biased region" description="Low complexity" evidence="1">
    <location>
        <begin position="270"/>
        <end position="290"/>
    </location>
</feature>
<dbReference type="EMBL" id="FMZW01000041">
    <property type="protein sequence ID" value="SDE97403.1"/>
    <property type="molecule type" value="Genomic_DNA"/>
</dbReference>
<evidence type="ECO:0000313" key="4">
    <source>
        <dbReference type="Proteomes" id="UP000199245"/>
    </source>
</evidence>
<feature type="compositionally biased region" description="Pro residues" evidence="1">
    <location>
        <begin position="291"/>
        <end position="323"/>
    </location>
</feature>
<protein>
    <recommendedName>
        <fullName evidence="5">Cytochrome c domain-containing protein</fullName>
    </recommendedName>
</protein>
<evidence type="ECO:0008006" key="5">
    <source>
        <dbReference type="Google" id="ProtNLM"/>
    </source>
</evidence>
<organism evidence="3 4">
    <name type="scientific">Bradyrhizobium brasilense</name>
    <dbReference type="NCBI Taxonomy" id="1419277"/>
    <lineage>
        <taxon>Bacteria</taxon>
        <taxon>Pseudomonadati</taxon>
        <taxon>Pseudomonadota</taxon>
        <taxon>Alphaproteobacteria</taxon>
        <taxon>Hyphomicrobiales</taxon>
        <taxon>Nitrobacteraceae</taxon>
        <taxon>Bradyrhizobium</taxon>
    </lineage>
</organism>
<feature type="compositionally biased region" description="Basic and acidic residues" evidence="1">
    <location>
        <begin position="197"/>
        <end position="208"/>
    </location>
</feature>
<name>A0A1G7HAR2_9BRAD</name>
<keyword evidence="2" id="KW-0732">Signal</keyword>
<feature type="chain" id="PRO_5011466402" description="Cytochrome c domain-containing protein" evidence="2">
    <location>
        <begin position="26"/>
        <end position="323"/>
    </location>
</feature>
<accession>A0A1G7HAR2</accession>
<evidence type="ECO:0000256" key="2">
    <source>
        <dbReference type="SAM" id="SignalP"/>
    </source>
</evidence>
<sequence length="323" mass="32943">MLSRALSLATVALLIGCLSAVSAQAQNLEAGKSPSQIFASTCTACHKSPRGLLKSVPAGSLPGFLRQHYTTSSDMAGVLASYLISNGANDPRYQAKDQPKGAKGGREGRQEANQSPEQPSERPARRRHQDAAPQEGAKEGAKPDTDGLNPEGRPAHRGKRMARPSEAPEGAKPDDGQTPQALGEGKSSRQKHGRRGKPVEEPKSEEAPKGAATSDEPKTEPKTSTRHDDKGEAEKPAKPAAEPDTAKVDAPKSNGGGEPAAVRSDPVPQVTPAPAAAAPAASEPAAAASPAPAPAAPPVTATAPPPPPPTTPGSGPPEAPTSK</sequence>
<feature type="compositionally biased region" description="Basic and acidic residues" evidence="1">
    <location>
        <begin position="215"/>
        <end position="237"/>
    </location>
</feature>
<feature type="compositionally biased region" description="Basic and acidic residues" evidence="1">
    <location>
        <begin position="93"/>
        <end position="110"/>
    </location>
</feature>
<feature type="compositionally biased region" description="Basic and acidic residues" evidence="1">
    <location>
        <begin position="136"/>
        <end position="145"/>
    </location>
</feature>
<gene>
    <name evidence="3" type="ORF">SAMN05216337_104127</name>
</gene>
<reference evidence="3 4" key="1">
    <citation type="submission" date="2016-10" db="EMBL/GenBank/DDBJ databases">
        <authorList>
            <person name="de Groot N.N."/>
        </authorList>
    </citation>
    <scope>NUCLEOTIDE SEQUENCE [LARGE SCALE GENOMIC DNA]</scope>
    <source>
        <strain evidence="3 4">R5</strain>
    </source>
</reference>
<evidence type="ECO:0000313" key="3">
    <source>
        <dbReference type="EMBL" id="SDE97403.1"/>
    </source>
</evidence>
<feature type="signal peptide" evidence="2">
    <location>
        <begin position="1"/>
        <end position="25"/>
    </location>
</feature>
<dbReference type="Proteomes" id="UP000199245">
    <property type="component" value="Unassembled WGS sequence"/>
</dbReference>